<proteinExistence type="predicted"/>
<name>A0A645D1Y4_9ZZZZ</name>
<dbReference type="AlphaFoldDB" id="A0A645D1Y4"/>
<evidence type="ECO:0000313" key="1">
    <source>
        <dbReference type="EMBL" id="MPM83480.1"/>
    </source>
</evidence>
<accession>A0A645D1Y4</accession>
<sequence length="51" mass="5530">MGMAVQIRGFPMGRPSGVPDATVPVHRVLLHQQVKVGKSSLDLSDHHLLLC</sequence>
<reference evidence="1" key="1">
    <citation type="submission" date="2019-08" db="EMBL/GenBank/DDBJ databases">
        <authorList>
            <person name="Kucharzyk K."/>
            <person name="Murdoch R.W."/>
            <person name="Higgins S."/>
            <person name="Loffler F."/>
        </authorList>
    </citation>
    <scope>NUCLEOTIDE SEQUENCE</scope>
</reference>
<comment type="caution">
    <text evidence="1">The sequence shown here is derived from an EMBL/GenBank/DDBJ whole genome shotgun (WGS) entry which is preliminary data.</text>
</comment>
<dbReference type="EMBL" id="VSSQ01032269">
    <property type="protein sequence ID" value="MPM83480.1"/>
    <property type="molecule type" value="Genomic_DNA"/>
</dbReference>
<organism evidence="1">
    <name type="scientific">bioreactor metagenome</name>
    <dbReference type="NCBI Taxonomy" id="1076179"/>
    <lineage>
        <taxon>unclassified sequences</taxon>
        <taxon>metagenomes</taxon>
        <taxon>ecological metagenomes</taxon>
    </lineage>
</organism>
<gene>
    <name evidence="1" type="ORF">SDC9_130544</name>
</gene>
<protein>
    <submittedName>
        <fullName evidence="1">Uncharacterized protein</fullName>
    </submittedName>
</protein>